<dbReference type="SUPFAM" id="SSF53850">
    <property type="entry name" value="Periplasmic binding protein-like II"/>
    <property type="match status" value="1"/>
</dbReference>
<evidence type="ECO:0000256" key="4">
    <source>
        <dbReference type="ARBA" id="ARBA00023163"/>
    </source>
</evidence>
<evidence type="ECO:0000259" key="5">
    <source>
        <dbReference type="PROSITE" id="PS50931"/>
    </source>
</evidence>
<dbReference type="InterPro" id="IPR036390">
    <property type="entry name" value="WH_DNA-bd_sf"/>
</dbReference>
<evidence type="ECO:0000256" key="1">
    <source>
        <dbReference type="ARBA" id="ARBA00009437"/>
    </source>
</evidence>
<accession>A0A066S0M2</accession>
<dbReference type="Pfam" id="PF03466">
    <property type="entry name" value="LysR_substrate"/>
    <property type="match status" value="1"/>
</dbReference>
<dbReference type="SUPFAM" id="SSF46785">
    <property type="entry name" value="Winged helix' DNA-binding domain"/>
    <property type="match status" value="1"/>
</dbReference>
<comment type="similarity">
    <text evidence="1">Belongs to the LysR transcriptional regulatory family.</text>
</comment>
<feature type="domain" description="HTH lysR-type" evidence="5">
    <location>
        <begin position="6"/>
        <end position="63"/>
    </location>
</feature>
<dbReference type="Proteomes" id="UP000027192">
    <property type="component" value="Unassembled WGS sequence"/>
</dbReference>
<organism evidence="6 7">
    <name type="scientific">Photobacterium galatheae</name>
    <dbReference type="NCBI Taxonomy" id="1654360"/>
    <lineage>
        <taxon>Bacteria</taxon>
        <taxon>Pseudomonadati</taxon>
        <taxon>Pseudomonadota</taxon>
        <taxon>Gammaproteobacteria</taxon>
        <taxon>Vibrionales</taxon>
        <taxon>Vibrionaceae</taxon>
        <taxon>Photobacterium</taxon>
    </lineage>
</organism>
<dbReference type="PANTHER" id="PTHR30126">
    <property type="entry name" value="HTH-TYPE TRANSCRIPTIONAL REGULATOR"/>
    <property type="match status" value="1"/>
</dbReference>
<dbReference type="PRINTS" id="PR00039">
    <property type="entry name" value="HTHLYSR"/>
</dbReference>
<comment type="caution">
    <text evidence="6">The sequence shown here is derived from an EMBL/GenBank/DDBJ whole genome shotgun (WGS) entry which is preliminary data.</text>
</comment>
<dbReference type="PANTHER" id="PTHR30126:SF94">
    <property type="entry name" value="LYSR FAMILY TRANSCRIPTIONAL REGULATOR"/>
    <property type="match status" value="1"/>
</dbReference>
<dbReference type="InterPro" id="IPR000847">
    <property type="entry name" value="LysR_HTH_N"/>
</dbReference>
<dbReference type="PROSITE" id="PS50931">
    <property type="entry name" value="HTH_LYSR"/>
    <property type="match status" value="1"/>
</dbReference>
<dbReference type="EMBL" id="JMIB01000001">
    <property type="protein sequence ID" value="KDM93507.1"/>
    <property type="molecule type" value="Genomic_DNA"/>
</dbReference>
<dbReference type="GO" id="GO:0003700">
    <property type="term" value="F:DNA-binding transcription factor activity"/>
    <property type="evidence" value="ECO:0007669"/>
    <property type="project" value="InterPro"/>
</dbReference>
<proteinExistence type="inferred from homology"/>
<evidence type="ECO:0000256" key="3">
    <source>
        <dbReference type="ARBA" id="ARBA00023125"/>
    </source>
</evidence>
<dbReference type="Gene3D" id="1.10.10.10">
    <property type="entry name" value="Winged helix-like DNA-binding domain superfamily/Winged helix DNA-binding domain"/>
    <property type="match status" value="1"/>
</dbReference>
<keyword evidence="2" id="KW-0805">Transcription regulation</keyword>
<dbReference type="OrthoDB" id="6113677at2"/>
<evidence type="ECO:0000313" key="6">
    <source>
        <dbReference type="EMBL" id="KDM93507.1"/>
    </source>
</evidence>
<sequence length="318" mass="35972">MKGFGFDLRSLEVFVATAQTGNMTMAATQLGLTQSSVSQTLSALEQNLNVALLDRSVRPVELTVAGRYFYDQSCHLLAEAEKTHGVMTQGNFQKLHLLRIAMVDSLATSLGQPLVEVIKRHTEHWRISTGRSHMHAQSLLSRSVDIIISDDALDNHEHLSRHRILREPFVLVIPSLYASQFQQLHQVVNQLDFIRYTSDSLIGVTIERYLRRQNLNVPIRMQLDNTFAVLTSVAAGLGWTITTPLCLFQCGPIRDKLTCLPLPGDEPFFRNLTLVSRHHELGNLPQILANDSRQIINQSFLPKIRDELPWLEHEFYAG</sequence>
<evidence type="ECO:0000256" key="2">
    <source>
        <dbReference type="ARBA" id="ARBA00023015"/>
    </source>
</evidence>
<dbReference type="InterPro" id="IPR005119">
    <property type="entry name" value="LysR_subst-bd"/>
</dbReference>
<gene>
    <name evidence="6" type="ORF">EA58_00020</name>
</gene>
<keyword evidence="4" id="KW-0804">Transcription</keyword>
<name>A0A066S0M2_9GAMM</name>
<dbReference type="Gene3D" id="3.40.190.290">
    <property type="match status" value="1"/>
</dbReference>
<dbReference type="Pfam" id="PF00126">
    <property type="entry name" value="HTH_1"/>
    <property type="match status" value="1"/>
</dbReference>
<evidence type="ECO:0000313" key="7">
    <source>
        <dbReference type="Proteomes" id="UP000027192"/>
    </source>
</evidence>
<dbReference type="STRING" id="1654360.EA58_00020"/>
<dbReference type="GO" id="GO:0000976">
    <property type="term" value="F:transcription cis-regulatory region binding"/>
    <property type="evidence" value="ECO:0007669"/>
    <property type="project" value="TreeGrafter"/>
</dbReference>
<keyword evidence="3" id="KW-0238">DNA-binding</keyword>
<protein>
    <submittedName>
        <fullName evidence="6">Transcriptional regulator</fullName>
    </submittedName>
</protein>
<dbReference type="InterPro" id="IPR036388">
    <property type="entry name" value="WH-like_DNA-bd_sf"/>
</dbReference>
<reference evidence="6 7" key="1">
    <citation type="submission" date="2014-04" db="EMBL/GenBank/DDBJ databases">
        <title>Draft genome sequence of Photobacterium halotolerans S2753: a solonamide, ngercheumicin and holomycin producer.</title>
        <authorList>
            <person name="Machado H.R."/>
            <person name="Gram L."/>
        </authorList>
    </citation>
    <scope>NUCLEOTIDE SEQUENCE [LARGE SCALE GENOMIC DNA]</scope>
    <source>
        <strain evidence="6 7">S2753</strain>
    </source>
</reference>
<keyword evidence="7" id="KW-1185">Reference proteome</keyword>
<dbReference type="CDD" id="cd05466">
    <property type="entry name" value="PBP2_LTTR_substrate"/>
    <property type="match status" value="1"/>
</dbReference>
<dbReference type="AlphaFoldDB" id="A0A066S0M2"/>
<dbReference type="FunFam" id="1.10.10.10:FF:000001">
    <property type="entry name" value="LysR family transcriptional regulator"/>
    <property type="match status" value="1"/>
</dbReference>